<name>A0ABS1Z1M8_9GAMM</name>
<dbReference type="RefSeq" id="WP_039384054.1">
    <property type="nucleotide sequence ID" value="NZ_CP083448.1"/>
</dbReference>
<dbReference type="Proteomes" id="UP000809137">
    <property type="component" value="Unassembled WGS sequence"/>
</dbReference>
<keyword evidence="2" id="KW-1185">Reference proteome</keyword>
<dbReference type="GeneID" id="84691093"/>
<reference evidence="1 2" key="1">
    <citation type="submission" date="2021-01" db="EMBL/GenBank/DDBJ databases">
        <title>Complete genome sequence of Pantoea eucrina OB49, a heavy metal tolerant bacterium with PGPR potential isolated from wheat in Algeria.</title>
        <authorList>
            <person name="Lekired A."/>
            <person name="Ouzari I.H."/>
        </authorList>
    </citation>
    <scope>NUCLEOTIDE SEQUENCE [LARGE SCALE GENOMIC DNA]</scope>
    <source>
        <strain evidence="1 2">OB49</strain>
    </source>
</reference>
<organism evidence="1 2">
    <name type="scientific">Pantoea eucrina</name>
    <dbReference type="NCBI Taxonomy" id="472693"/>
    <lineage>
        <taxon>Bacteria</taxon>
        <taxon>Pseudomonadati</taxon>
        <taxon>Pseudomonadota</taxon>
        <taxon>Gammaproteobacteria</taxon>
        <taxon>Enterobacterales</taxon>
        <taxon>Erwiniaceae</taxon>
        <taxon>Pantoea</taxon>
    </lineage>
</organism>
<sequence length="96" mass="10379">MSTLDVMSYVVTFHYQESGLSDLQSLTSAMVNSGYSTTLHDAEGHPHELGTNSFGIVSTLTPEAVSEQAARIAEVALHQSPQTKVTTLQQFLQNPV</sequence>
<dbReference type="EMBL" id="JAFCXS010000001">
    <property type="protein sequence ID" value="MBM0746301.1"/>
    <property type="molecule type" value="Genomic_DNA"/>
</dbReference>
<accession>A0ABS1Z1M8</accession>
<evidence type="ECO:0000313" key="2">
    <source>
        <dbReference type="Proteomes" id="UP000809137"/>
    </source>
</evidence>
<comment type="caution">
    <text evidence="1">The sequence shown here is derived from an EMBL/GenBank/DDBJ whole genome shotgun (WGS) entry which is preliminary data.</text>
</comment>
<dbReference type="InterPro" id="IPR038241">
    <property type="entry name" value="GhoS_sf"/>
</dbReference>
<proteinExistence type="predicted"/>
<gene>
    <name evidence="1" type="primary">ghoS</name>
    <name evidence="1" type="ORF">JJB79_02530</name>
</gene>
<protein>
    <submittedName>
        <fullName evidence="1">Type V toxin-antitoxin system endoribonuclease antitoxin GhoS</fullName>
    </submittedName>
</protein>
<dbReference type="InterPro" id="IPR022597">
    <property type="entry name" value="GhoS"/>
</dbReference>
<dbReference type="Pfam" id="PF11080">
    <property type="entry name" value="GhoS"/>
    <property type="match status" value="1"/>
</dbReference>
<evidence type="ECO:0000313" key="1">
    <source>
        <dbReference type="EMBL" id="MBM0746301.1"/>
    </source>
</evidence>
<dbReference type="Gene3D" id="3.30.70.2360">
    <property type="match status" value="1"/>
</dbReference>